<evidence type="ECO:0000256" key="1">
    <source>
        <dbReference type="SAM" id="MobiDB-lite"/>
    </source>
</evidence>
<feature type="non-terminal residue" evidence="2">
    <location>
        <position position="145"/>
    </location>
</feature>
<dbReference type="Proteomes" id="UP000077521">
    <property type="component" value="Unassembled WGS sequence"/>
</dbReference>
<proteinExistence type="predicted"/>
<accession>A0A8T8T9U6</accession>
<evidence type="ECO:0000313" key="3">
    <source>
        <dbReference type="Proteomes" id="UP000077521"/>
    </source>
</evidence>
<feature type="region of interest" description="Disordered" evidence="1">
    <location>
        <begin position="1"/>
        <end position="45"/>
    </location>
</feature>
<dbReference type="EMBL" id="LWDF02000114">
    <property type="protein sequence ID" value="KAE8257356.1"/>
    <property type="molecule type" value="Genomic_DNA"/>
</dbReference>
<gene>
    <name evidence="2" type="ORF">A4X13_0g2400</name>
</gene>
<evidence type="ECO:0000313" key="2">
    <source>
        <dbReference type="EMBL" id="KAE8257356.1"/>
    </source>
</evidence>
<comment type="caution">
    <text evidence="2">The sequence shown here is derived from an EMBL/GenBank/DDBJ whole genome shotgun (WGS) entry which is preliminary data.</text>
</comment>
<organism evidence="2 3">
    <name type="scientific">Tilletia indica</name>
    <dbReference type="NCBI Taxonomy" id="43049"/>
    <lineage>
        <taxon>Eukaryota</taxon>
        <taxon>Fungi</taxon>
        <taxon>Dikarya</taxon>
        <taxon>Basidiomycota</taxon>
        <taxon>Ustilaginomycotina</taxon>
        <taxon>Exobasidiomycetes</taxon>
        <taxon>Tilletiales</taxon>
        <taxon>Tilletiaceae</taxon>
        <taxon>Tilletia</taxon>
    </lineage>
</organism>
<reference evidence="2" key="1">
    <citation type="submission" date="2016-04" db="EMBL/GenBank/DDBJ databases">
        <authorList>
            <person name="Nguyen H.D."/>
            <person name="Samba Siva P."/>
            <person name="Cullis J."/>
            <person name="Levesque C.A."/>
            <person name="Hambleton S."/>
        </authorList>
    </citation>
    <scope>NUCLEOTIDE SEQUENCE</scope>
    <source>
        <strain evidence="2">DAOMC 236416</strain>
    </source>
</reference>
<protein>
    <submittedName>
        <fullName evidence="2">Uncharacterized protein</fullName>
    </submittedName>
</protein>
<keyword evidence="3" id="KW-1185">Reference proteome</keyword>
<sequence length="145" mass="15726">MTRERPPAVPHSFSAMAPITLHSVASTESGTKREARESRESIRKRRDSCAGLCVDGHGMVTSTRPTFQRDDERQGLAVLRGVRGPFSGQAASNTALKRDVRLHSPPPAKTWDKMNLSDPHHGLAILHLVSLPNVPKVTSSSASVN</sequence>
<name>A0A8T8T9U6_9BASI</name>
<feature type="compositionally biased region" description="Basic and acidic residues" evidence="1">
    <location>
        <begin position="30"/>
        <end position="41"/>
    </location>
</feature>
<dbReference type="AlphaFoldDB" id="A0A8T8T9U6"/>
<reference evidence="2" key="2">
    <citation type="journal article" date="2019" name="IMA Fungus">
        <title>Genome sequencing and comparison of five Tilletia species to identify candidate genes for the detection of regulated species infecting wheat.</title>
        <authorList>
            <person name="Nguyen H.D.T."/>
            <person name="Sultana T."/>
            <person name="Kesanakurti P."/>
            <person name="Hambleton S."/>
        </authorList>
    </citation>
    <scope>NUCLEOTIDE SEQUENCE</scope>
    <source>
        <strain evidence="2">DAOMC 236416</strain>
    </source>
</reference>